<evidence type="ECO:0000259" key="3">
    <source>
        <dbReference type="PROSITE" id="PS51034"/>
    </source>
</evidence>
<dbReference type="STRING" id="947166.A0A1D1V588"/>
<dbReference type="AlphaFoldDB" id="A0A1D1V588"/>
<name>A0A1D1V588_RAMVA</name>
<evidence type="ECO:0000313" key="5">
    <source>
        <dbReference type="Proteomes" id="UP000186922"/>
    </source>
</evidence>
<dbReference type="OrthoDB" id="6139674at2759"/>
<accession>A0A1D1V588</accession>
<feature type="domain" description="ZP" evidence="3">
    <location>
        <begin position="1"/>
        <end position="59"/>
    </location>
</feature>
<comment type="caution">
    <text evidence="4">The sequence shown here is derived from an EMBL/GenBank/DDBJ whole genome shotgun (WGS) entry which is preliminary data.</text>
</comment>
<sequence>MCPVDPTLFGPFTYSSDLTQAYVIFRAHKFPYTDSLYYECNLKFCLKAAGECQRLPVPPHCEKSRAIGRVKRSNSASRTSEPNMERPKTVAVVRSITVREPGMAEALVTANPEMAYDIAQPVPIRGQWCVPKGVFAVVLGIAAFLIIISATILVIIILDKRKRRYTEKAGSSDVYSSIYMSYYGNGDHVRLR</sequence>
<keyword evidence="2" id="KW-1133">Transmembrane helix</keyword>
<organism evidence="4 5">
    <name type="scientific">Ramazzottius varieornatus</name>
    <name type="common">Water bear</name>
    <name type="synonym">Tardigrade</name>
    <dbReference type="NCBI Taxonomy" id="947166"/>
    <lineage>
        <taxon>Eukaryota</taxon>
        <taxon>Metazoa</taxon>
        <taxon>Ecdysozoa</taxon>
        <taxon>Tardigrada</taxon>
        <taxon>Eutardigrada</taxon>
        <taxon>Parachela</taxon>
        <taxon>Hypsibioidea</taxon>
        <taxon>Ramazzottiidae</taxon>
        <taxon>Ramazzottius</taxon>
    </lineage>
</organism>
<evidence type="ECO:0000313" key="4">
    <source>
        <dbReference type="EMBL" id="GAU93638.1"/>
    </source>
</evidence>
<reference evidence="4 5" key="1">
    <citation type="journal article" date="2016" name="Nat. Commun.">
        <title>Extremotolerant tardigrade genome and improved radiotolerance of human cultured cells by tardigrade-unique protein.</title>
        <authorList>
            <person name="Hashimoto T."/>
            <person name="Horikawa D.D."/>
            <person name="Saito Y."/>
            <person name="Kuwahara H."/>
            <person name="Kozuka-Hata H."/>
            <person name="Shin-I T."/>
            <person name="Minakuchi Y."/>
            <person name="Ohishi K."/>
            <person name="Motoyama A."/>
            <person name="Aizu T."/>
            <person name="Enomoto A."/>
            <person name="Kondo K."/>
            <person name="Tanaka S."/>
            <person name="Hara Y."/>
            <person name="Koshikawa S."/>
            <person name="Sagara H."/>
            <person name="Miura T."/>
            <person name="Yokobori S."/>
            <person name="Miyagawa K."/>
            <person name="Suzuki Y."/>
            <person name="Kubo T."/>
            <person name="Oyama M."/>
            <person name="Kohara Y."/>
            <person name="Fujiyama A."/>
            <person name="Arakawa K."/>
            <person name="Katayama T."/>
            <person name="Toyoda A."/>
            <person name="Kunieda T."/>
        </authorList>
    </citation>
    <scope>NUCLEOTIDE SEQUENCE [LARGE SCALE GENOMIC DNA]</scope>
    <source>
        <strain evidence="4 5">YOKOZUNA-1</strain>
    </source>
</reference>
<dbReference type="PROSITE" id="PS51034">
    <property type="entry name" value="ZP_2"/>
    <property type="match status" value="1"/>
</dbReference>
<keyword evidence="1" id="KW-0732">Signal</keyword>
<dbReference type="Proteomes" id="UP000186922">
    <property type="component" value="Unassembled WGS sequence"/>
</dbReference>
<dbReference type="EMBL" id="BDGG01000002">
    <property type="protein sequence ID" value="GAU93638.1"/>
    <property type="molecule type" value="Genomic_DNA"/>
</dbReference>
<feature type="transmembrane region" description="Helical" evidence="2">
    <location>
        <begin position="134"/>
        <end position="158"/>
    </location>
</feature>
<keyword evidence="2" id="KW-0472">Membrane</keyword>
<keyword evidence="5" id="KW-1185">Reference proteome</keyword>
<dbReference type="PANTHER" id="PTHR22907">
    <property type="entry name" value="GH04558P"/>
    <property type="match status" value="1"/>
</dbReference>
<gene>
    <name evidence="4" type="primary">RvY_05548-1</name>
    <name evidence="4" type="synonym">RvY_05548.1</name>
    <name evidence="4" type="ORF">RvY_05548</name>
</gene>
<evidence type="ECO:0000256" key="1">
    <source>
        <dbReference type="ARBA" id="ARBA00022729"/>
    </source>
</evidence>
<keyword evidence="2" id="KW-0812">Transmembrane</keyword>
<evidence type="ECO:0000256" key="2">
    <source>
        <dbReference type="SAM" id="Phobius"/>
    </source>
</evidence>
<proteinExistence type="predicted"/>
<protein>
    <recommendedName>
        <fullName evidence="3">ZP domain-containing protein</fullName>
    </recommendedName>
</protein>
<dbReference type="InterPro" id="IPR001507">
    <property type="entry name" value="ZP_dom"/>
</dbReference>
<dbReference type="InterPro" id="IPR051962">
    <property type="entry name" value="Cuticlin"/>
</dbReference>
<dbReference type="PANTHER" id="PTHR22907:SF54">
    <property type="entry name" value="GH04558P"/>
    <property type="match status" value="1"/>
</dbReference>